<accession>A0A5C4W646</accession>
<dbReference type="AlphaFoldDB" id="A0A5C4W646"/>
<dbReference type="OrthoDB" id="9816539at2"/>
<evidence type="ECO:0000313" key="1">
    <source>
        <dbReference type="EMBL" id="KAB8191851.1"/>
    </source>
</evidence>
<sequence length="76" mass="8152">MDPRICCLVTLDLLAEEAPPLGRALREAVEHEMRQRGDGDWRVFGLVDGHPVGHLLAILVALGAVDDRLAALSSGP</sequence>
<dbReference type="Proteomes" id="UP000312512">
    <property type="component" value="Unassembled WGS sequence"/>
</dbReference>
<gene>
    <name evidence="1" type="ORF">FH608_028260</name>
</gene>
<reference evidence="1 2" key="1">
    <citation type="submission" date="2019-10" db="EMBL/GenBank/DDBJ databases">
        <title>Nonomuraea sp. nov., isolated from Phyllanthus amarus.</title>
        <authorList>
            <person name="Klykleung N."/>
            <person name="Tanasupawat S."/>
        </authorList>
    </citation>
    <scope>NUCLEOTIDE SEQUENCE [LARGE SCALE GENOMIC DNA]</scope>
    <source>
        <strain evidence="1 2">PA1-10</strain>
    </source>
</reference>
<name>A0A5C4W646_9ACTN</name>
<dbReference type="RefSeq" id="WP_139633646.1">
    <property type="nucleotide sequence ID" value="NZ_VDLX02000011.1"/>
</dbReference>
<comment type="caution">
    <text evidence="1">The sequence shown here is derived from an EMBL/GenBank/DDBJ whole genome shotgun (WGS) entry which is preliminary data.</text>
</comment>
<protein>
    <submittedName>
        <fullName evidence="1">Uncharacterized protein</fullName>
    </submittedName>
</protein>
<organism evidence="1 2">
    <name type="scientific">Nonomuraea phyllanthi</name>
    <dbReference type="NCBI Taxonomy" id="2219224"/>
    <lineage>
        <taxon>Bacteria</taxon>
        <taxon>Bacillati</taxon>
        <taxon>Actinomycetota</taxon>
        <taxon>Actinomycetes</taxon>
        <taxon>Streptosporangiales</taxon>
        <taxon>Streptosporangiaceae</taxon>
        <taxon>Nonomuraea</taxon>
    </lineage>
</organism>
<keyword evidence="2" id="KW-1185">Reference proteome</keyword>
<evidence type="ECO:0000313" key="2">
    <source>
        <dbReference type="Proteomes" id="UP000312512"/>
    </source>
</evidence>
<proteinExistence type="predicted"/>
<dbReference type="EMBL" id="VDLX02000011">
    <property type="protein sequence ID" value="KAB8191851.1"/>
    <property type="molecule type" value="Genomic_DNA"/>
</dbReference>